<evidence type="ECO:0000313" key="1">
    <source>
        <dbReference type="EMBL" id="SBR95772.1"/>
    </source>
</evidence>
<reference evidence="1" key="2">
    <citation type="submission" date="2016-06" db="EMBL/GenBank/DDBJ databases">
        <title>The genome of a short-lived fish provides insights into sex chromosome evolution and the genetic control of aging.</title>
        <authorList>
            <person name="Reichwald K."/>
            <person name="Felder M."/>
            <person name="Petzold A."/>
            <person name="Koch P."/>
            <person name="Groth M."/>
            <person name="Platzer M."/>
        </authorList>
    </citation>
    <scope>NUCLEOTIDE SEQUENCE</scope>
    <source>
        <tissue evidence="1">Brain</tissue>
    </source>
</reference>
<organism evidence="1">
    <name type="scientific">Nothobranchius rachovii</name>
    <name type="common">bluefin notho</name>
    <dbReference type="NCBI Taxonomy" id="451742"/>
    <lineage>
        <taxon>Eukaryota</taxon>
        <taxon>Metazoa</taxon>
        <taxon>Chordata</taxon>
        <taxon>Craniata</taxon>
        <taxon>Vertebrata</taxon>
        <taxon>Euteleostomi</taxon>
        <taxon>Actinopterygii</taxon>
        <taxon>Neopterygii</taxon>
        <taxon>Teleostei</taxon>
        <taxon>Neoteleostei</taxon>
        <taxon>Acanthomorphata</taxon>
        <taxon>Ovalentaria</taxon>
        <taxon>Atherinomorphae</taxon>
        <taxon>Cyprinodontiformes</taxon>
        <taxon>Nothobranchiidae</taxon>
        <taxon>Nothobranchius</taxon>
    </lineage>
</organism>
<accession>A0A1A8QQF9</accession>
<name>A0A1A8QQF9_9TELE</name>
<feature type="non-terminal residue" evidence="1">
    <location>
        <position position="90"/>
    </location>
</feature>
<reference evidence="1" key="1">
    <citation type="submission" date="2016-05" db="EMBL/GenBank/DDBJ databases">
        <authorList>
            <person name="Lavstsen T."/>
            <person name="Jespersen J.S."/>
        </authorList>
    </citation>
    <scope>NUCLEOTIDE SEQUENCE</scope>
    <source>
        <tissue evidence="1">Brain</tissue>
    </source>
</reference>
<dbReference type="AlphaFoldDB" id="A0A1A8QQF9"/>
<proteinExistence type="predicted"/>
<feature type="non-terminal residue" evidence="1">
    <location>
        <position position="1"/>
    </location>
</feature>
<protein>
    <submittedName>
        <fullName evidence="1">Uncharacterized protein</fullName>
    </submittedName>
</protein>
<dbReference type="EMBL" id="HAEH01012817">
    <property type="protein sequence ID" value="SBR95772.1"/>
    <property type="molecule type" value="Transcribed_RNA"/>
</dbReference>
<sequence>SAGRLIRRMVDMTRRQKITTDWLAPHQDSSNVVWTFTRLAFWFTIHRLTVPLSTAPRFLSKTHTGSDPFPFSISTSLHSSPGLSPRLTPP</sequence>
<gene>
    <name evidence="1" type="primary">Nfu_g_1_007220</name>
</gene>